<reference evidence="2 3" key="1">
    <citation type="submission" date="2021-01" db="EMBL/GenBank/DDBJ databases">
        <title>Draft Genome Sequence and Polyhydroxyalkanoate Biosynthetic Potential of Jeongeupia naejangsanensis Type Strain DSM 24253.</title>
        <authorList>
            <person name="Turrini P."/>
            <person name="Artuso I."/>
            <person name="Lugli G.A."/>
            <person name="Frangipani E."/>
            <person name="Ventura M."/>
            <person name="Visca P."/>
        </authorList>
    </citation>
    <scope>NUCLEOTIDE SEQUENCE [LARGE SCALE GENOMIC DNA]</scope>
    <source>
        <strain evidence="2 3">DSM 24253</strain>
    </source>
</reference>
<dbReference type="EMBL" id="JAESND010000001">
    <property type="protein sequence ID" value="MBM3114906.1"/>
    <property type="molecule type" value="Genomic_DNA"/>
</dbReference>
<dbReference type="RefSeq" id="WP_203536566.1">
    <property type="nucleotide sequence ID" value="NZ_JAESND010000001.1"/>
</dbReference>
<keyword evidence="1" id="KW-0732">Signal</keyword>
<evidence type="ECO:0000256" key="1">
    <source>
        <dbReference type="SAM" id="SignalP"/>
    </source>
</evidence>
<protein>
    <recommendedName>
        <fullName evidence="4">Lipoprotein</fullName>
    </recommendedName>
</protein>
<feature type="signal peptide" evidence="1">
    <location>
        <begin position="1"/>
        <end position="20"/>
    </location>
</feature>
<keyword evidence="3" id="KW-1185">Reference proteome</keyword>
<feature type="chain" id="PRO_5046502468" description="Lipoprotein" evidence="1">
    <location>
        <begin position="21"/>
        <end position="192"/>
    </location>
</feature>
<evidence type="ECO:0008006" key="4">
    <source>
        <dbReference type="Google" id="ProtNLM"/>
    </source>
</evidence>
<gene>
    <name evidence="2" type="ORF">JMJ54_03595</name>
</gene>
<sequence length="192" mass="20535">MKTVLAGLGLALALTGCAQVQQVFSSNEPKKVETQAGQAAVLLTLTWQAVEPDDAKVSLVLRGPRGEQVLTAEEGDEVRSPNGPSVAGKRFSLNLVPGKYQLMHVQGSWHTEEGGRSRTQPVWLPLGQTFSVQAGEVVYVGNVNVALDFTPSVSVSNQSGRDFYDLVMSKTANELSNIQVRLPQAGNLPYGS</sequence>
<organism evidence="2 3">
    <name type="scientific">Jeongeupia naejangsanensis</name>
    <dbReference type="NCBI Taxonomy" id="613195"/>
    <lineage>
        <taxon>Bacteria</taxon>
        <taxon>Pseudomonadati</taxon>
        <taxon>Pseudomonadota</taxon>
        <taxon>Betaproteobacteria</taxon>
        <taxon>Neisseriales</taxon>
        <taxon>Chitinibacteraceae</taxon>
        <taxon>Jeongeupia</taxon>
    </lineage>
</organism>
<accession>A0ABS2BIU7</accession>
<proteinExistence type="predicted"/>
<name>A0ABS2BIU7_9NEIS</name>
<dbReference type="Proteomes" id="UP000809431">
    <property type="component" value="Unassembled WGS sequence"/>
</dbReference>
<dbReference type="PROSITE" id="PS51257">
    <property type="entry name" value="PROKAR_LIPOPROTEIN"/>
    <property type="match status" value="1"/>
</dbReference>
<comment type="caution">
    <text evidence="2">The sequence shown here is derived from an EMBL/GenBank/DDBJ whole genome shotgun (WGS) entry which is preliminary data.</text>
</comment>
<evidence type="ECO:0000313" key="3">
    <source>
        <dbReference type="Proteomes" id="UP000809431"/>
    </source>
</evidence>
<evidence type="ECO:0000313" key="2">
    <source>
        <dbReference type="EMBL" id="MBM3114906.1"/>
    </source>
</evidence>